<protein>
    <submittedName>
        <fullName evidence="1">Uncharacterized protein</fullName>
    </submittedName>
</protein>
<evidence type="ECO:0000313" key="1">
    <source>
        <dbReference type="EMBL" id="SFV63482.1"/>
    </source>
</evidence>
<organism evidence="1">
    <name type="scientific">hydrothermal vent metagenome</name>
    <dbReference type="NCBI Taxonomy" id="652676"/>
    <lineage>
        <taxon>unclassified sequences</taxon>
        <taxon>metagenomes</taxon>
        <taxon>ecological metagenomes</taxon>
    </lineage>
</organism>
<accession>A0A1W1CCQ2</accession>
<dbReference type="AlphaFoldDB" id="A0A1W1CCQ2"/>
<dbReference type="EMBL" id="FPHN01000154">
    <property type="protein sequence ID" value="SFV63482.1"/>
    <property type="molecule type" value="Genomic_DNA"/>
</dbReference>
<sequence length="155" mass="17983">MEWSSTDFGNIVGKSRMQINRYRKEGMPSIQKGKNYYFNYDSIRWLFNTGVEQIERTDESDDVESLPARERKDLADAKNKEFDLAVKQGKFIPNDVARANGANAGVFVRETISSMPDRLIPRLEIDDIEIKHYLRLELKKEIYESLLKISNFAKG</sequence>
<gene>
    <name evidence="1" type="ORF">MNB_SV-14-1018</name>
</gene>
<proteinExistence type="predicted"/>
<name>A0A1W1CCQ2_9ZZZZ</name>
<reference evidence="1" key="1">
    <citation type="submission" date="2016-10" db="EMBL/GenBank/DDBJ databases">
        <authorList>
            <person name="de Groot N.N."/>
        </authorList>
    </citation>
    <scope>NUCLEOTIDE SEQUENCE</scope>
</reference>